<dbReference type="GO" id="GO:0015074">
    <property type="term" value="P:DNA integration"/>
    <property type="evidence" value="ECO:0007669"/>
    <property type="project" value="InterPro"/>
</dbReference>
<gene>
    <name evidence="3" type="ORF">EPS97_24730</name>
</gene>
<dbReference type="PANTHER" id="PTHR35004">
    <property type="entry name" value="TRANSPOSASE RV3428C-RELATED"/>
    <property type="match status" value="1"/>
</dbReference>
<evidence type="ECO:0000313" key="3">
    <source>
        <dbReference type="EMBL" id="RXB16386.1"/>
    </source>
</evidence>
<proteinExistence type="predicted"/>
<organism evidence="3 4">
    <name type="scientific">Escherichia coli</name>
    <dbReference type="NCBI Taxonomy" id="562"/>
    <lineage>
        <taxon>Bacteria</taxon>
        <taxon>Pseudomonadati</taxon>
        <taxon>Pseudomonadota</taxon>
        <taxon>Gammaproteobacteria</taxon>
        <taxon>Enterobacterales</taxon>
        <taxon>Enterobacteriaceae</taxon>
        <taxon>Escherichia</taxon>
    </lineage>
</organism>
<evidence type="ECO:0000259" key="2">
    <source>
        <dbReference type="PROSITE" id="PS50994"/>
    </source>
</evidence>
<dbReference type="NCBIfam" id="NF033594">
    <property type="entry name" value="transpos_ISNCY_2"/>
    <property type="match status" value="1"/>
</dbReference>
<dbReference type="PROSITE" id="PS50994">
    <property type="entry name" value="INTEGRASE"/>
    <property type="match status" value="1"/>
</dbReference>
<dbReference type="InterPro" id="IPR036397">
    <property type="entry name" value="RNaseH_sf"/>
</dbReference>
<dbReference type="InterPro" id="IPR012337">
    <property type="entry name" value="RNaseH-like_sf"/>
</dbReference>
<dbReference type="InterPro" id="IPR047797">
    <property type="entry name" value="ISNCY_transpos"/>
</dbReference>
<protein>
    <submittedName>
        <fullName evidence="3">ISNCY family transposase</fullName>
    </submittedName>
</protein>
<dbReference type="RefSeq" id="WP_128542768.1">
    <property type="nucleotide sequence ID" value="NZ_SCIU01000158.1"/>
</dbReference>
<name>A0A9Q7K7M5_ECOLX</name>
<dbReference type="PANTHER" id="PTHR35004:SF7">
    <property type="entry name" value="INTEGRASE PROTEIN"/>
    <property type="match status" value="1"/>
</dbReference>
<reference evidence="3 4" key="1">
    <citation type="submission" date="2019-01" db="EMBL/GenBank/DDBJ databases">
        <title>Genomic analysis of febrile catheter-associated UTI E. coli isolates.</title>
        <authorList>
            <person name="Potter R."/>
            <person name="Zou Z."/>
            <person name="Henderson J."/>
            <person name="Dantas G."/>
        </authorList>
    </citation>
    <scope>NUCLEOTIDE SEQUENCE [LARGE SCALE GENOMIC DNA]</scope>
    <source>
        <strain evidence="3 4">49_rectal</strain>
    </source>
</reference>
<dbReference type="InterPro" id="IPR001584">
    <property type="entry name" value="Integrase_cat-core"/>
</dbReference>
<comment type="caution">
    <text evidence="3">The sequence shown here is derived from an EMBL/GenBank/DDBJ whole genome shotgun (WGS) entry which is preliminary data.</text>
</comment>
<dbReference type="GO" id="GO:0003676">
    <property type="term" value="F:nucleic acid binding"/>
    <property type="evidence" value="ECO:0007669"/>
    <property type="project" value="InterPro"/>
</dbReference>
<evidence type="ECO:0000256" key="1">
    <source>
        <dbReference type="SAM" id="MobiDB-lite"/>
    </source>
</evidence>
<evidence type="ECO:0000313" key="4">
    <source>
        <dbReference type="Proteomes" id="UP000290652"/>
    </source>
</evidence>
<sequence>TALVYVDDATSRLMHLLFVKSESTFTYFEATRGYIEKYGKPMILYSDKASVFRVNNKHATTGPGETQFARAMRCLNITPLCAETSQAKGRVERAHLTLQDRLVKELRLKGICTIEAANAFAEEYMADYNRRFAKEPLHDFNAHRPLALDDDLDAEFTWREPRRVSKNLTVQYDKMLYLIEDNEYSRRAIGKYIDVWHYPDGHKELRLNGVLLPYSTYDRLSEVDPVAIVDNKRLGHVLDVARQVQRKRDNNRSQSLPCSGDEPSRRRHAPSINKSQRSLNEDDLLEAMIKLQGSSEAIFGKR</sequence>
<dbReference type="EMBL" id="SCIU01000158">
    <property type="protein sequence ID" value="RXB16386.1"/>
    <property type="molecule type" value="Genomic_DNA"/>
</dbReference>
<dbReference type="Gene3D" id="3.30.420.10">
    <property type="entry name" value="Ribonuclease H-like superfamily/Ribonuclease H"/>
    <property type="match status" value="1"/>
</dbReference>
<feature type="domain" description="Integrase catalytic" evidence="2">
    <location>
        <begin position="1"/>
        <end position="153"/>
    </location>
</feature>
<feature type="non-terminal residue" evidence="3">
    <location>
        <position position="1"/>
    </location>
</feature>
<feature type="region of interest" description="Disordered" evidence="1">
    <location>
        <begin position="245"/>
        <end position="277"/>
    </location>
</feature>
<dbReference type="SUPFAM" id="SSF53098">
    <property type="entry name" value="Ribonuclease H-like"/>
    <property type="match status" value="1"/>
</dbReference>
<accession>A0A9Q7K7M5</accession>
<dbReference type="Proteomes" id="UP000290652">
    <property type="component" value="Unassembled WGS sequence"/>
</dbReference>
<dbReference type="AlphaFoldDB" id="A0A9Q7K7M5"/>